<dbReference type="VEuPathDB" id="FungiDB:CNB00135"/>
<gene>
    <name evidence="1" type="ordered locus">CNB00135</name>
</gene>
<dbReference type="GeneID" id="36392719"/>
<proteinExistence type="predicted"/>
<sequence>MTLAHTELNTLDPLPSEIRELIFQYLLPTRHIPLKCALLQTCRKYYNELLPSLYHAVSLHSTMIGRFFQGLDSGLSAEESSGWYSNRVGDESLPPDTGQSPASRRLRLLSLVKMVILEDVGAVHGCLRAINILSKLNLPDAPQEWWSQEYPGYSYYPFGHLLALFPSLNMRKHGGSGRLVWSKDLMNQLNEGNYLKLRPRATWSGNDKLEGDYILTHRFASATAVIFMYAPDSPLSPELSSLISIAAASMNRKRCIFADVDPEIFNLIDPLYNIGTISWHLKPEGKCKQKHFDGLVSLIRRYKHMYNGQNAFTFYVYNYAFKPYDDPRVVAENLESASYDPNSTVTITIRLICR</sequence>
<dbReference type="AlphaFoldDB" id="A0A0S2LI18"/>
<dbReference type="Proteomes" id="UP000002149">
    <property type="component" value="Chromosome 2"/>
</dbReference>
<evidence type="ECO:0000313" key="1">
    <source>
        <dbReference type="EMBL" id="ALO60373.1"/>
    </source>
</evidence>
<protein>
    <submittedName>
        <fullName evidence="1">Uncharacterized protein</fullName>
    </submittedName>
</protein>
<organism evidence="1 2">
    <name type="scientific">Cryptococcus deneoformans (strain JEC21 / ATCC MYA-565)</name>
    <name type="common">Cryptococcus neoformans var. neoformans serotype D</name>
    <dbReference type="NCBI Taxonomy" id="214684"/>
    <lineage>
        <taxon>Eukaryota</taxon>
        <taxon>Fungi</taxon>
        <taxon>Dikarya</taxon>
        <taxon>Basidiomycota</taxon>
        <taxon>Agaricomycotina</taxon>
        <taxon>Tremellomycetes</taxon>
        <taxon>Tremellales</taxon>
        <taxon>Cryptococcaceae</taxon>
        <taxon>Cryptococcus</taxon>
        <taxon>Cryptococcus neoformans species complex</taxon>
    </lineage>
</organism>
<dbReference type="InParanoid" id="A0A0S2LI18"/>
<dbReference type="RefSeq" id="XP_024514197.1">
    <property type="nucleotide sequence ID" value="XM_024658530.1"/>
</dbReference>
<accession>A0A0S2LI18</accession>
<name>A0A0S2LI18_CRYD1</name>
<evidence type="ECO:0000313" key="2">
    <source>
        <dbReference type="Proteomes" id="UP000002149"/>
    </source>
</evidence>
<dbReference type="OrthoDB" id="2577069at2759"/>
<dbReference type="PaxDb" id="214684-A0A0S2LI18"/>
<dbReference type="KEGG" id="cne:CNB00135"/>
<keyword evidence="2" id="KW-1185">Reference proteome</keyword>
<dbReference type="EMBL" id="AE017342">
    <property type="protein sequence ID" value="ALO60373.1"/>
    <property type="molecule type" value="Genomic_DNA"/>
</dbReference>
<reference evidence="1 2" key="1">
    <citation type="journal article" date="2005" name="Science">
        <title>The genome of the basidiomycetous yeast and human pathogen Cryptococcus neoformans.</title>
        <authorList>
            <person name="Loftus B.J."/>
            <person name="Fung E."/>
            <person name="Roncaglia P."/>
            <person name="Rowley D."/>
            <person name="Amedeo P."/>
            <person name="Bruno D."/>
            <person name="Vamathevan J."/>
            <person name="Miranda M."/>
            <person name="Anderson I.J."/>
            <person name="Fraser J.A."/>
            <person name="Allen J.E."/>
            <person name="Bosdet I.E."/>
            <person name="Brent M.R."/>
            <person name="Chiu R."/>
            <person name="Doering T.L."/>
            <person name="Donlin M.J."/>
            <person name="D'Souza C.A."/>
            <person name="Fox D.S."/>
            <person name="Grinberg V."/>
            <person name="Fu J."/>
            <person name="Fukushima M."/>
            <person name="Haas B.J."/>
            <person name="Huang J.C."/>
            <person name="Janbon G."/>
            <person name="Jones S.J."/>
            <person name="Koo H.L."/>
            <person name="Krzywinski M.I."/>
            <person name="Kwon-Chung J.K."/>
            <person name="Lengeler K.B."/>
            <person name="Maiti R."/>
            <person name="Marra M.A."/>
            <person name="Marra R.E."/>
            <person name="Mathewson C.A."/>
            <person name="Mitchell T.G."/>
            <person name="Pertea M."/>
            <person name="Riggs F.R."/>
            <person name="Salzberg S.L."/>
            <person name="Schein J.E."/>
            <person name="Shvartsbeyn A."/>
            <person name="Shin H."/>
            <person name="Shumway M."/>
            <person name="Specht C.A."/>
            <person name="Suh B.B."/>
            <person name="Tenney A."/>
            <person name="Utterback T.R."/>
            <person name="Wickes B.L."/>
            <person name="Wortman J.R."/>
            <person name="Wye N.H."/>
            <person name="Kronstad J.W."/>
            <person name="Lodge J.K."/>
            <person name="Heitman J."/>
            <person name="Davis R.W."/>
            <person name="Fraser C.M."/>
            <person name="Hyman R.W."/>
        </authorList>
    </citation>
    <scope>NUCLEOTIDE SEQUENCE [LARGE SCALE GENOMIC DNA]</scope>
    <source>
        <strain evidence="2">JEC21 / ATCC MYA-565</strain>
    </source>
</reference>